<evidence type="ECO:0000313" key="2">
    <source>
        <dbReference type="EMBL" id="RTG80322.1"/>
    </source>
</evidence>
<keyword evidence="3" id="KW-1185">Reference proteome</keyword>
<evidence type="ECO:0000313" key="3">
    <source>
        <dbReference type="Proteomes" id="UP000290809"/>
    </source>
</evidence>
<gene>
    <name evidence="2" type="ORF">DC041_0005193</name>
</gene>
<evidence type="ECO:0008006" key="4">
    <source>
        <dbReference type="Google" id="ProtNLM"/>
    </source>
</evidence>
<feature type="chain" id="PRO_5019560957" description="Secreted protein" evidence="1">
    <location>
        <begin position="20"/>
        <end position="65"/>
    </location>
</feature>
<proteinExistence type="predicted"/>
<dbReference type="EMBL" id="QMKO01004259">
    <property type="protein sequence ID" value="RTG80322.1"/>
    <property type="molecule type" value="Genomic_DNA"/>
</dbReference>
<dbReference type="AlphaFoldDB" id="A0A430PY14"/>
<organism evidence="2 3">
    <name type="scientific">Schistosoma bovis</name>
    <name type="common">Blood fluke</name>
    <dbReference type="NCBI Taxonomy" id="6184"/>
    <lineage>
        <taxon>Eukaryota</taxon>
        <taxon>Metazoa</taxon>
        <taxon>Spiralia</taxon>
        <taxon>Lophotrochozoa</taxon>
        <taxon>Platyhelminthes</taxon>
        <taxon>Trematoda</taxon>
        <taxon>Digenea</taxon>
        <taxon>Strigeidida</taxon>
        <taxon>Schistosomatoidea</taxon>
        <taxon>Schistosomatidae</taxon>
        <taxon>Schistosoma</taxon>
    </lineage>
</organism>
<dbReference type="Proteomes" id="UP000290809">
    <property type="component" value="Unassembled WGS sequence"/>
</dbReference>
<comment type="caution">
    <text evidence="2">The sequence shown here is derived from an EMBL/GenBank/DDBJ whole genome shotgun (WGS) entry which is preliminary data.</text>
</comment>
<evidence type="ECO:0000256" key="1">
    <source>
        <dbReference type="SAM" id="SignalP"/>
    </source>
</evidence>
<dbReference type="PROSITE" id="PS51257">
    <property type="entry name" value="PROKAR_LIPOPROTEIN"/>
    <property type="match status" value="1"/>
</dbReference>
<sequence>MKLSTRWTTLSLFRTATVCTCVLVSCKLKASNIHARTPTLDFHLHSHPTTYFILTPTPLLSLSEK</sequence>
<name>A0A430PY14_SCHBO</name>
<keyword evidence="1" id="KW-0732">Signal</keyword>
<feature type="signal peptide" evidence="1">
    <location>
        <begin position="1"/>
        <end position="19"/>
    </location>
</feature>
<protein>
    <recommendedName>
        <fullName evidence="4">Secreted protein</fullName>
    </recommendedName>
</protein>
<reference evidence="2 3" key="1">
    <citation type="journal article" date="2019" name="PLoS Pathog.">
        <title>Genome sequence of the bovine parasite Schistosoma bovis Tanzania.</title>
        <authorList>
            <person name="Oey H."/>
            <person name="Zakrzewski M."/>
            <person name="Gobert G."/>
            <person name="Gravermann K."/>
            <person name="Stoye J."/>
            <person name="Jones M."/>
            <person name="Mcmanus D."/>
            <person name="Krause L."/>
        </authorList>
    </citation>
    <scope>NUCLEOTIDE SEQUENCE [LARGE SCALE GENOMIC DNA]</scope>
    <source>
        <strain evidence="2 3">TAN1997</strain>
    </source>
</reference>
<accession>A0A430PY14</accession>